<keyword evidence="1" id="KW-0472">Membrane</keyword>
<keyword evidence="1" id="KW-0812">Transmembrane</keyword>
<feature type="chain" id="PRO_5032737750" evidence="2">
    <location>
        <begin position="21"/>
        <end position="60"/>
    </location>
</feature>
<keyword evidence="1" id="KW-1133">Transmembrane helix</keyword>
<dbReference type="Proteomes" id="UP000518300">
    <property type="component" value="Unassembled WGS sequence"/>
</dbReference>
<evidence type="ECO:0000256" key="1">
    <source>
        <dbReference type="SAM" id="Phobius"/>
    </source>
</evidence>
<evidence type="ECO:0000313" key="3">
    <source>
        <dbReference type="EMBL" id="NMO13979.1"/>
    </source>
</evidence>
<comment type="caution">
    <text evidence="3">The sequence shown here is derived from an EMBL/GenBank/DDBJ whole genome shotgun (WGS) entry which is preliminary data.</text>
</comment>
<dbReference type="AlphaFoldDB" id="A0A848L5J8"/>
<dbReference type="EMBL" id="JABBJJ010000011">
    <property type="protein sequence ID" value="NMO13979.1"/>
    <property type="molecule type" value="Genomic_DNA"/>
</dbReference>
<feature type="signal peptide" evidence="2">
    <location>
        <begin position="1"/>
        <end position="20"/>
    </location>
</feature>
<evidence type="ECO:0000313" key="4">
    <source>
        <dbReference type="Proteomes" id="UP000518300"/>
    </source>
</evidence>
<reference evidence="3 4" key="1">
    <citation type="submission" date="2020-04" db="EMBL/GenBank/DDBJ databases">
        <title>Draft genome of Pyxidicoccus fallax type strain.</title>
        <authorList>
            <person name="Whitworth D.E."/>
        </authorList>
    </citation>
    <scope>NUCLEOTIDE SEQUENCE [LARGE SCALE GENOMIC DNA]</scope>
    <source>
        <strain evidence="3 4">DSM 14698</strain>
    </source>
</reference>
<evidence type="ECO:0000256" key="2">
    <source>
        <dbReference type="SAM" id="SignalP"/>
    </source>
</evidence>
<proteinExistence type="predicted"/>
<organism evidence="3 4">
    <name type="scientific">Pyxidicoccus fallax</name>
    <dbReference type="NCBI Taxonomy" id="394095"/>
    <lineage>
        <taxon>Bacteria</taxon>
        <taxon>Pseudomonadati</taxon>
        <taxon>Myxococcota</taxon>
        <taxon>Myxococcia</taxon>
        <taxon>Myxococcales</taxon>
        <taxon>Cystobacterineae</taxon>
        <taxon>Myxococcaceae</taxon>
        <taxon>Pyxidicoccus</taxon>
    </lineage>
</organism>
<sequence length="60" mass="6688">MAKLILMSVLILTIALPAKAARDPHPVRGLKKAILWFFLFNAAYTYGVLVWVQKLGFSKG</sequence>
<dbReference type="RefSeq" id="WP_169343261.1">
    <property type="nucleotide sequence ID" value="NZ_JABBJJ010000011.1"/>
</dbReference>
<keyword evidence="4" id="KW-1185">Reference proteome</keyword>
<protein>
    <submittedName>
        <fullName evidence="3">Uncharacterized protein</fullName>
    </submittedName>
</protein>
<gene>
    <name evidence="3" type="ORF">HG543_03780</name>
</gene>
<keyword evidence="2" id="KW-0732">Signal</keyword>
<name>A0A848L5J8_9BACT</name>
<accession>A0A848L5J8</accession>
<feature type="transmembrane region" description="Helical" evidence="1">
    <location>
        <begin position="33"/>
        <end position="52"/>
    </location>
</feature>